<comment type="caution">
    <text evidence="1">The sequence shown here is derived from an EMBL/GenBank/DDBJ whole genome shotgun (WGS) entry which is preliminary data.</text>
</comment>
<accession>A0AAV7J029</accession>
<name>A0AAV7J029_COTGL</name>
<reference evidence="1 2" key="1">
    <citation type="journal article" date="2021" name="J. Hered.">
        <title>A chromosome-level genome assembly of the parasitoid wasp, Cotesia glomerata (Hymenoptera: Braconidae).</title>
        <authorList>
            <person name="Pinto B.J."/>
            <person name="Weis J.J."/>
            <person name="Gamble T."/>
            <person name="Ode P.J."/>
            <person name="Paul R."/>
            <person name="Zaspel J.M."/>
        </authorList>
    </citation>
    <scope>NUCLEOTIDE SEQUENCE [LARGE SCALE GENOMIC DNA]</scope>
    <source>
        <strain evidence="1">CgM1</strain>
    </source>
</reference>
<dbReference type="Proteomes" id="UP000826195">
    <property type="component" value="Unassembled WGS sequence"/>
</dbReference>
<evidence type="ECO:0000313" key="2">
    <source>
        <dbReference type="Proteomes" id="UP000826195"/>
    </source>
</evidence>
<gene>
    <name evidence="1" type="ORF">KQX54_017910</name>
</gene>
<dbReference type="EMBL" id="JAHXZJ010000374">
    <property type="protein sequence ID" value="KAH0561589.1"/>
    <property type="molecule type" value="Genomic_DNA"/>
</dbReference>
<proteinExistence type="predicted"/>
<protein>
    <submittedName>
        <fullName evidence="1">Uncharacterized protein</fullName>
    </submittedName>
</protein>
<organism evidence="1 2">
    <name type="scientific">Cotesia glomerata</name>
    <name type="common">Lepidopteran parasitic wasp</name>
    <name type="synonym">Apanteles glomeratus</name>
    <dbReference type="NCBI Taxonomy" id="32391"/>
    <lineage>
        <taxon>Eukaryota</taxon>
        <taxon>Metazoa</taxon>
        <taxon>Ecdysozoa</taxon>
        <taxon>Arthropoda</taxon>
        <taxon>Hexapoda</taxon>
        <taxon>Insecta</taxon>
        <taxon>Pterygota</taxon>
        <taxon>Neoptera</taxon>
        <taxon>Endopterygota</taxon>
        <taxon>Hymenoptera</taxon>
        <taxon>Apocrita</taxon>
        <taxon>Ichneumonoidea</taxon>
        <taxon>Braconidae</taxon>
        <taxon>Microgastrinae</taxon>
        <taxon>Cotesia</taxon>
    </lineage>
</organism>
<dbReference type="AlphaFoldDB" id="A0AAV7J029"/>
<keyword evidence="2" id="KW-1185">Reference proteome</keyword>
<evidence type="ECO:0000313" key="1">
    <source>
        <dbReference type="EMBL" id="KAH0561589.1"/>
    </source>
</evidence>
<sequence length="115" mass="13091">MMCGTVYAKSMPGLAADCTVMSVVSSTSWLCWTGLILHWSCLFESSLLDSGIRLSHWVSFSGWLALSHLRCTKYTGYTELRLKPFEDKSSEKSQVNRIRMRIVVVPSWIGEYLYV</sequence>